<keyword evidence="7" id="KW-0131">Cell cycle</keyword>
<dbReference type="EMBL" id="AUZH01000011">
    <property type="protein sequence ID" value="KFN88607.1"/>
    <property type="molecule type" value="Genomic_DNA"/>
</dbReference>
<dbReference type="GO" id="GO:0005524">
    <property type="term" value="F:ATP binding"/>
    <property type="evidence" value="ECO:0007669"/>
    <property type="project" value="UniProtKB-UniRule"/>
</dbReference>
<comment type="caution">
    <text evidence="7">The sequence shown here is derived from an EMBL/GenBank/DDBJ whole genome shotgun (WGS) entry which is preliminary data.</text>
</comment>
<dbReference type="PANTHER" id="PTHR22683">
    <property type="entry name" value="SPORULATION PROTEIN RELATED"/>
    <property type="match status" value="1"/>
</dbReference>
<sequence length="1483" mass="169071">MNQNDNVTYYHHLGDYLGDDNQSQAFLLSLSDKLLYMRFSETTLLDFDGSRYSLSDGEIFRNGQKIANQKVLGDTEDYYFLKPETDIFTLYLYPPHEDFVLSSSDVADIHLDSETVVLFSKEKVYIESLGTSLVYLNGKRVRDNISQSFNVGDSVFIEDYLIECRHHQWKITRFWNKPELTQMEKFLFQAPMSEFPSDFPDYHRSPRIVPTIYSDAIVIDSPMEASSMGRNSLLRAIVPPLGMFGITALTSLVSRRNPWMMLGMGGFSLLTAGMTLTQYFQDKKYYKKQELIRVEDYDRYLLKQISILSHYHNEEKEILDYNQPDMDTLAKMVFDYDSRIYERMNYNADFLQVSLGTGDIDTKLKLQTSFKEQSKDKQAIFAKKTVEKYRKQHQVPITLFLSQATVGIIGTYDTTYPAISNLLMQLAVFHSYQDINFVILVPEESYQENWYQWRFLPHFKLQERNVRGIVHDARSRDAVLNALYQIIQKRMQLKREMGSKDVRFAPHYVVTIFDDSYLVGHSLNEYLAEDLTELGITVIWIKEAQRFLPETVTTLVEYQNQNVGQIINDNGEYLAQRFTPYPESKNYEAIARTLANLHHVEVEKNSIPKSVTFLELYKVEKVEDLQLAERWAKADTSKTLAVPLGLRGRDDIVELNLHERAHGPHGLVAGTTGSGKSEILQSYMLSLAVNFGPEDVGFLPIDFKGGGMANLFKGLPHLMGVITNLDGAASARALASIKAELQKRQRLFEAFGVNHINGYTKLYKQGKTATDGGKYPTKPLPHLFLISDEFAELKANEPEFMSELVSAARIGRSLGVHLILATQKPSGVVDDQIWSNSRFKLALKVSDKSDSNEIIKTPDAASIVEPGRAYLQVGNNEIYELFQSAWSGASYQPNKSEKQEEVDDRIWLINDLGQYELLTEDLSLEEDLNVQTEKTQTELEALVDYISAYSQTAGVRIPDKPWLPPLETKIVSPVLEMSWSEEKCLAVPFAMMDVPSEQAKRNYNFDVEELSHTVIYGSPGFGKSVALQTLVMNFARLNTPEQVQFNLFDFGTNGLLPLKDLPHVADLTRLDEEEKLLKFLKRIDNELKKRKDLFAEYSVASLSQYEQKTGEKLPVILTVMDGFDAIKDSPKEEVIEACMNRILREGSSLGCYLIVTALRANSLKISMSSNVSTKMALFLVEDHAVKDVIGRNALIPQEIFGRAQVNDDKPYEIQIYLPSEGDEDIERLRHLEEEVAEMDKAWTGQRPKAIPMLPNDISLSDFYGNAYTMTMINHLQVPLAFDKETTNVIGFVPEKHGYFVIMDDTPTQTRLFETIILKNMAYFKGHAQRIVFDPDQRFEGVVDSFDLIASEENYSTVMNDLLGEMASRSPEAVNQPIFVYVPEAHAINDKLMLSNTALDTILKKAAKVNIYFIFQGHQKTIETRFDEFNKRLRSNIPAGMFGTRFADQTIIKGRTRYGEPLLESDEAQFFEGREVSRVKIPKG</sequence>
<dbReference type="GO" id="GO:0016020">
    <property type="term" value="C:membrane"/>
    <property type="evidence" value="ECO:0007669"/>
    <property type="project" value="UniProtKB-SubCell"/>
</dbReference>
<gene>
    <name evidence="7" type="ORF">H702_01705</name>
    <name evidence="8" type="ORF">SAMN02910290_01165</name>
</gene>
<dbReference type="Gene3D" id="3.40.50.300">
    <property type="entry name" value="P-loop containing nucleotide triphosphate hydrolases"/>
    <property type="match status" value="2"/>
</dbReference>
<dbReference type="InterPro" id="IPR002543">
    <property type="entry name" value="FtsK_dom"/>
</dbReference>
<organism evidence="7 9">
    <name type="scientific">Streptococcus equinus JB1</name>
    <dbReference type="NCBI Taxonomy" id="1294274"/>
    <lineage>
        <taxon>Bacteria</taxon>
        <taxon>Bacillati</taxon>
        <taxon>Bacillota</taxon>
        <taxon>Bacilli</taxon>
        <taxon>Lactobacillales</taxon>
        <taxon>Streptococcaceae</taxon>
        <taxon>Streptococcus</taxon>
    </lineage>
</organism>
<dbReference type="Proteomes" id="UP000182793">
    <property type="component" value="Unassembled WGS sequence"/>
</dbReference>
<evidence type="ECO:0000313" key="7">
    <source>
        <dbReference type="EMBL" id="KFN88607.1"/>
    </source>
</evidence>
<evidence type="ECO:0000313" key="10">
    <source>
        <dbReference type="Proteomes" id="UP000182793"/>
    </source>
</evidence>
<dbReference type="Proteomes" id="UP000029382">
    <property type="component" value="Unassembled WGS sequence"/>
</dbReference>
<evidence type="ECO:0000313" key="8">
    <source>
        <dbReference type="EMBL" id="SFL27963.1"/>
    </source>
</evidence>
<keyword evidence="3 4" id="KW-0067">ATP-binding</keyword>
<reference evidence="7 9" key="1">
    <citation type="journal article" date="2014" name="Genome Announc.">
        <title>Draft Genome Sequences of Streptococcus bovis Strains ATCC 33317 and JB1.</title>
        <authorList>
            <person name="Benahmed F.H."/>
            <person name="Gopinath G.R."/>
            <person name="Harbottle H."/>
            <person name="Cotta M.A."/>
            <person name="Luo Y."/>
            <person name="Henderson C."/>
            <person name="Teri P."/>
            <person name="Soppet D."/>
            <person name="Rasmussen M."/>
            <person name="Whitehead T.R."/>
            <person name="Davidson M."/>
        </authorList>
    </citation>
    <scope>NUCLEOTIDE SEQUENCE [LARGE SCALE GENOMIC DNA]</scope>
    <source>
        <strain evidence="7 9">JB1</strain>
    </source>
</reference>
<feature type="binding site" evidence="4">
    <location>
        <begin position="1017"/>
        <end position="1024"/>
    </location>
    <ligand>
        <name>ATP</name>
        <dbReference type="ChEBI" id="CHEBI:30616"/>
    </ligand>
</feature>
<feature type="transmembrane region" description="Helical" evidence="5">
    <location>
        <begin position="259"/>
        <end position="280"/>
    </location>
</feature>
<keyword evidence="5" id="KW-1133">Transmembrane helix</keyword>
<keyword evidence="5" id="KW-0812">Transmembrane</keyword>
<evidence type="ECO:0000256" key="2">
    <source>
        <dbReference type="ARBA" id="ARBA00022741"/>
    </source>
</evidence>
<feature type="binding site" evidence="4">
    <location>
        <begin position="670"/>
        <end position="677"/>
    </location>
    <ligand>
        <name>ATP</name>
        <dbReference type="ChEBI" id="CHEBI:30616"/>
    </ligand>
</feature>
<dbReference type="InterPro" id="IPR050206">
    <property type="entry name" value="FtsK/SpoIIIE/SftA"/>
</dbReference>
<dbReference type="PROSITE" id="PS50901">
    <property type="entry name" value="FTSK"/>
    <property type="match status" value="2"/>
</dbReference>
<evidence type="ECO:0000256" key="5">
    <source>
        <dbReference type="SAM" id="Phobius"/>
    </source>
</evidence>
<evidence type="ECO:0000259" key="6">
    <source>
        <dbReference type="PROSITE" id="PS50901"/>
    </source>
</evidence>
<reference evidence="8 10" key="2">
    <citation type="submission" date="2016-10" db="EMBL/GenBank/DDBJ databases">
        <authorList>
            <person name="Varghese N."/>
            <person name="Submissions S."/>
        </authorList>
    </citation>
    <scope>NUCLEOTIDE SEQUENCE [LARGE SCALE GENOMIC DNA]</scope>
    <source>
        <strain evidence="8 10">JB1</strain>
    </source>
</reference>
<evidence type="ECO:0000256" key="1">
    <source>
        <dbReference type="ARBA" id="ARBA00022737"/>
    </source>
</evidence>
<dbReference type="GO" id="GO:0003677">
    <property type="term" value="F:DNA binding"/>
    <property type="evidence" value="ECO:0007669"/>
    <property type="project" value="InterPro"/>
</dbReference>
<dbReference type="SUPFAM" id="SSF52540">
    <property type="entry name" value="P-loop containing nucleoside triphosphate hydrolases"/>
    <property type="match status" value="2"/>
</dbReference>
<keyword evidence="2 4" id="KW-0547">Nucleotide-binding</keyword>
<dbReference type="EMBL" id="FOTG01000006">
    <property type="protein sequence ID" value="SFL27963.1"/>
    <property type="molecule type" value="Genomic_DNA"/>
</dbReference>
<proteinExistence type="predicted"/>
<feature type="domain" description="FtsK" evidence="6">
    <location>
        <begin position="650"/>
        <end position="852"/>
    </location>
</feature>
<dbReference type="InterPro" id="IPR023839">
    <property type="entry name" value="Firmicutes_EssC_C"/>
</dbReference>
<keyword evidence="5" id="KW-0472">Membrane</keyword>
<evidence type="ECO:0000256" key="4">
    <source>
        <dbReference type="PROSITE-ProRule" id="PRU00289"/>
    </source>
</evidence>
<protein>
    <submittedName>
        <fullName evidence="7">Cell division protein FtsK</fullName>
    </submittedName>
    <submittedName>
        <fullName evidence="8">DNA segregation ATPase FtsK/SpoIIIE, S-DNA-T family</fullName>
    </submittedName>
</protein>
<keyword evidence="1" id="KW-0677">Repeat</keyword>
<dbReference type="GO" id="GO:0007059">
    <property type="term" value="P:chromosome segregation"/>
    <property type="evidence" value="ECO:0007669"/>
    <property type="project" value="UniProtKB-KW"/>
</dbReference>
<feature type="transmembrane region" description="Helical" evidence="5">
    <location>
        <begin position="233"/>
        <end position="253"/>
    </location>
</feature>
<name>A0A091BXU0_STREI</name>
<dbReference type="Pfam" id="PF01580">
    <property type="entry name" value="FtsK_SpoIIIE"/>
    <property type="match status" value="2"/>
</dbReference>
<dbReference type="InterPro" id="IPR027417">
    <property type="entry name" value="P-loop_NTPase"/>
</dbReference>
<evidence type="ECO:0000313" key="9">
    <source>
        <dbReference type="Proteomes" id="UP000029382"/>
    </source>
</evidence>
<evidence type="ECO:0000256" key="3">
    <source>
        <dbReference type="ARBA" id="ARBA00022840"/>
    </source>
</evidence>
<feature type="domain" description="FtsK" evidence="6">
    <location>
        <begin position="1000"/>
        <end position="1186"/>
    </location>
</feature>
<keyword evidence="7" id="KW-0132">Cell division</keyword>
<dbReference type="NCBIfam" id="TIGR03928">
    <property type="entry name" value="T7_EssCb_Firm"/>
    <property type="match status" value="1"/>
</dbReference>
<keyword evidence="10" id="KW-1185">Reference proteome</keyword>
<dbReference type="RefSeq" id="WP_039696117.1">
    <property type="nucleotide sequence ID" value="NZ_AUZH01000011.1"/>
</dbReference>
<dbReference type="GO" id="GO:0051301">
    <property type="term" value="P:cell division"/>
    <property type="evidence" value="ECO:0007669"/>
    <property type="project" value="UniProtKB-KW"/>
</dbReference>
<dbReference type="PANTHER" id="PTHR22683:SF1">
    <property type="entry name" value="TYPE VII SECRETION SYSTEM PROTEIN ESSC"/>
    <property type="match status" value="1"/>
</dbReference>
<accession>A0A091BXU0</accession>